<proteinExistence type="predicted"/>
<dbReference type="GO" id="GO:0005886">
    <property type="term" value="C:plasma membrane"/>
    <property type="evidence" value="ECO:0007669"/>
    <property type="project" value="UniProtKB-SubCell"/>
</dbReference>
<feature type="transmembrane region" description="Helical" evidence="6">
    <location>
        <begin position="12"/>
        <end position="30"/>
    </location>
</feature>
<dbReference type="EMBL" id="RCNU01000007">
    <property type="protein sequence ID" value="RWQ94469.1"/>
    <property type="molecule type" value="Genomic_DNA"/>
</dbReference>
<dbReference type="PANTHER" id="PTHR33778:SF1">
    <property type="entry name" value="MAGNESIUM TRANSPORTER YHID-RELATED"/>
    <property type="match status" value="1"/>
</dbReference>
<dbReference type="PANTHER" id="PTHR33778">
    <property type="entry name" value="PROTEIN MGTC"/>
    <property type="match status" value="1"/>
</dbReference>
<comment type="caution">
    <text evidence="8">The sequence shown here is derived from an EMBL/GenBank/DDBJ whole genome shotgun (WGS) entry which is preliminary data.</text>
</comment>
<evidence type="ECO:0000256" key="3">
    <source>
        <dbReference type="ARBA" id="ARBA00022692"/>
    </source>
</evidence>
<dbReference type="RefSeq" id="XP_028484114.1">
    <property type="nucleotide sequence ID" value="XM_028630824.1"/>
</dbReference>
<evidence type="ECO:0000256" key="1">
    <source>
        <dbReference type="ARBA" id="ARBA00004651"/>
    </source>
</evidence>
<name>A0A443HRS0_BYSSP</name>
<feature type="transmembrane region" description="Helical" evidence="6">
    <location>
        <begin position="107"/>
        <end position="127"/>
    </location>
</feature>
<dbReference type="Pfam" id="PF02308">
    <property type="entry name" value="MgtC"/>
    <property type="match status" value="1"/>
</dbReference>
<organism evidence="8 9">
    <name type="scientific">Byssochlamys spectabilis</name>
    <name type="common">Paecilomyces variotii</name>
    <dbReference type="NCBI Taxonomy" id="264951"/>
    <lineage>
        <taxon>Eukaryota</taxon>
        <taxon>Fungi</taxon>
        <taxon>Dikarya</taxon>
        <taxon>Ascomycota</taxon>
        <taxon>Pezizomycotina</taxon>
        <taxon>Eurotiomycetes</taxon>
        <taxon>Eurotiomycetidae</taxon>
        <taxon>Eurotiales</taxon>
        <taxon>Thermoascaceae</taxon>
        <taxon>Paecilomyces</taxon>
    </lineage>
</organism>
<feature type="transmembrane region" description="Helical" evidence="6">
    <location>
        <begin position="133"/>
        <end position="149"/>
    </location>
</feature>
<dbReference type="InterPro" id="IPR003416">
    <property type="entry name" value="MgtC/SapB/SrpB/YhiD_fam"/>
</dbReference>
<feature type="domain" description="MgtC/SapB/SrpB/YhiD N-terminal" evidence="7">
    <location>
        <begin position="18"/>
        <end position="141"/>
    </location>
</feature>
<dbReference type="Proteomes" id="UP000283841">
    <property type="component" value="Unassembled WGS sequence"/>
</dbReference>
<evidence type="ECO:0000313" key="9">
    <source>
        <dbReference type="Proteomes" id="UP000283841"/>
    </source>
</evidence>
<feature type="transmembrane region" description="Helical" evidence="6">
    <location>
        <begin position="78"/>
        <end position="95"/>
    </location>
</feature>
<evidence type="ECO:0000256" key="4">
    <source>
        <dbReference type="ARBA" id="ARBA00022989"/>
    </source>
</evidence>
<keyword evidence="3 6" id="KW-0812">Transmembrane</keyword>
<evidence type="ECO:0000256" key="2">
    <source>
        <dbReference type="ARBA" id="ARBA00022475"/>
    </source>
</evidence>
<reference evidence="8 9" key="1">
    <citation type="journal article" date="2018" name="Front. Microbiol.">
        <title>Genomic and genetic insights into a cosmopolitan fungus, Paecilomyces variotii (Eurotiales).</title>
        <authorList>
            <person name="Urquhart A.S."/>
            <person name="Mondo S.J."/>
            <person name="Makela M.R."/>
            <person name="Hane J.K."/>
            <person name="Wiebenga A."/>
            <person name="He G."/>
            <person name="Mihaltcheva S."/>
            <person name="Pangilinan J."/>
            <person name="Lipzen A."/>
            <person name="Barry K."/>
            <person name="de Vries R.P."/>
            <person name="Grigoriev I.V."/>
            <person name="Idnurm A."/>
        </authorList>
    </citation>
    <scope>NUCLEOTIDE SEQUENCE [LARGE SCALE GENOMIC DNA]</scope>
    <source>
        <strain evidence="8 9">CBS 101075</strain>
    </source>
</reference>
<evidence type="ECO:0000313" key="8">
    <source>
        <dbReference type="EMBL" id="RWQ94469.1"/>
    </source>
</evidence>
<gene>
    <name evidence="8" type="ORF">C8Q69DRAFT_470281</name>
</gene>
<sequence>MALFSEHEGQQWPQICQLLLAVGLTSLIGIERQLRQKAAGLRTNTLVGMGSALFMLMSKYGFTDILARYMIVLDPSRIAAQIVSGVGFIGGGIIFKQASDVRGLTTAAAVWLSAAIGSACGAGLPILAAITTGLYFVTVLAYPLVWYSIERVRKRNALVESCITVRYRRSEMGLEPILEGVLKAGAESVQVRRIEEVVMSSIHSPVVGTMERLERPATRQSTANMPGVSPLPPPMESQGYYSRIFDLHIVVRGHESPNELIVGLSQLNSVVGVWIEGDTGDEV</sequence>
<protein>
    <submittedName>
        <fullName evidence="8">Mg2+ transporter MgtC family protein</fullName>
    </submittedName>
</protein>
<accession>A0A443HRS0</accession>
<keyword evidence="9" id="KW-1185">Reference proteome</keyword>
<dbReference type="GeneID" id="39600101"/>
<dbReference type="AlphaFoldDB" id="A0A443HRS0"/>
<comment type="subcellular location">
    <subcellularLocation>
        <location evidence="1">Cell membrane</location>
        <topology evidence="1">Multi-pass membrane protein</topology>
    </subcellularLocation>
</comment>
<evidence type="ECO:0000256" key="6">
    <source>
        <dbReference type="SAM" id="Phobius"/>
    </source>
</evidence>
<keyword evidence="2" id="KW-1003">Cell membrane</keyword>
<dbReference type="OrthoDB" id="10052237at2759"/>
<dbReference type="VEuPathDB" id="FungiDB:C8Q69DRAFT_470281"/>
<feature type="transmembrane region" description="Helical" evidence="6">
    <location>
        <begin position="39"/>
        <end position="58"/>
    </location>
</feature>
<keyword evidence="5 6" id="KW-0472">Membrane</keyword>
<dbReference type="PRINTS" id="PR01837">
    <property type="entry name" value="MGTCSAPBPROT"/>
</dbReference>
<evidence type="ECO:0000259" key="7">
    <source>
        <dbReference type="Pfam" id="PF02308"/>
    </source>
</evidence>
<evidence type="ECO:0000256" key="5">
    <source>
        <dbReference type="ARBA" id="ARBA00023136"/>
    </source>
</evidence>
<dbReference type="STRING" id="264951.A0A443HRS0"/>
<dbReference type="InterPro" id="IPR049177">
    <property type="entry name" value="MgtC_SapB_SrpB_YhiD_N"/>
</dbReference>
<keyword evidence="4 6" id="KW-1133">Transmembrane helix</keyword>